<evidence type="ECO:0000259" key="1">
    <source>
        <dbReference type="Pfam" id="PF13088"/>
    </source>
</evidence>
<dbReference type="PANTHER" id="PTHR43752">
    <property type="entry name" value="BNR/ASP-BOX REPEAT FAMILY PROTEIN"/>
    <property type="match status" value="1"/>
</dbReference>
<evidence type="ECO:0000313" key="3">
    <source>
        <dbReference type="Proteomes" id="UP000753961"/>
    </source>
</evidence>
<dbReference type="RefSeq" id="WP_222578447.1">
    <property type="nucleotide sequence ID" value="NZ_JAHVHU010000002.1"/>
</dbReference>
<reference evidence="2" key="1">
    <citation type="submission" date="2021-06" db="EMBL/GenBank/DDBJ databases">
        <title>44 bacteria genomes isolated from Dapeng, Shenzhen.</title>
        <authorList>
            <person name="Zheng W."/>
            <person name="Yu S."/>
            <person name="Huang Y."/>
        </authorList>
    </citation>
    <scope>NUCLEOTIDE SEQUENCE</scope>
    <source>
        <strain evidence="2">DP5N28-2</strain>
    </source>
</reference>
<dbReference type="InterPro" id="IPR011040">
    <property type="entry name" value="Sialidase"/>
</dbReference>
<keyword evidence="2" id="KW-0378">Hydrolase</keyword>
<sequence>MILKYLNPINFSRKWSLFIAVIFFAIKYTTAQSDFPISSRWDYPCQLNEHLEPNNQMPVGPFARLSESELVCASSSSGKEILISEDNGKSWKSHQVFSDPGKYTISAKAIQCTNDGIVVLAFSNILEKKWNWSDSLGDAPGAVLPTYVVRSLDRGRTWEEPVKLHDEWTGYITDMIITSDGVIVFTSMIMRHNPGRHTVLTYMSEDDGATWHRSNVLDMGGAGHHGGLTEPTLVEQNDGRLMMLIRTNWMEFWWAESKDNGRSWHLMGPSGIPASPSHGQMERLASGRIILVWNQPFPKGESSYPMVGGDRIWSAVPVSNFRGELSMAFSEDDGKSWSEPVVIASTATEGFRKTGAGGTGKYMPVKEVCYPYVFEFAPGEIWVTTARGPVRAKLYEKDFVD</sequence>
<accession>A0A953HLY1</accession>
<evidence type="ECO:0000313" key="2">
    <source>
        <dbReference type="EMBL" id="MBY5956933.1"/>
    </source>
</evidence>
<dbReference type="EMBL" id="JAHVHU010000002">
    <property type="protein sequence ID" value="MBY5956933.1"/>
    <property type="molecule type" value="Genomic_DNA"/>
</dbReference>
<dbReference type="InterPro" id="IPR036278">
    <property type="entry name" value="Sialidase_sf"/>
</dbReference>
<dbReference type="AlphaFoldDB" id="A0A953HLY1"/>
<feature type="domain" description="Sialidase" evidence="1">
    <location>
        <begin position="83"/>
        <end position="377"/>
    </location>
</feature>
<name>A0A953HLY1_9BACT</name>
<gene>
    <name evidence="2" type="ORF">KUV50_02220</name>
</gene>
<organism evidence="2 3">
    <name type="scientific">Membranihabitans marinus</name>
    <dbReference type="NCBI Taxonomy" id="1227546"/>
    <lineage>
        <taxon>Bacteria</taxon>
        <taxon>Pseudomonadati</taxon>
        <taxon>Bacteroidota</taxon>
        <taxon>Saprospiria</taxon>
        <taxon>Saprospirales</taxon>
        <taxon>Saprospiraceae</taxon>
        <taxon>Membranihabitans</taxon>
    </lineage>
</organism>
<dbReference type="Pfam" id="PF13088">
    <property type="entry name" value="BNR_2"/>
    <property type="match status" value="1"/>
</dbReference>
<dbReference type="Gene3D" id="2.120.10.10">
    <property type="match status" value="1"/>
</dbReference>
<keyword evidence="3" id="KW-1185">Reference proteome</keyword>
<comment type="caution">
    <text evidence="2">The sequence shown here is derived from an EMBL/GenBank/DDBJ whole genome shotgun (WGS) entry which is preliminary data.</text>
</comment>
<dbReference type="Proteomes" id="UP000753961">
    <property type="component" value="Unassembled WGS sequence"/>
</dbReference>
<protein>
    <submittedName>
        <fullName evidence="2">Glycoside hydrolase</fullName>
    </submittedName>
</protein>
<dbReference type="PANTHER" id="PTHR43752:SF2">
    <property type="entry name" value="BNR_ASP-BOX REPEAT FAMILY PROTEIN"/>
    <property type="match status" value="1"/>
</dbReference>
<dbReference type="CDD" id="cd15482">
    <property type="entry name" value="Sialidase_non-viral"/>
    <property type="match status" value="1"/>
</dbReference>
<proteinExistence type="predicted"/>
<dbReference type="SUPFAM" id="SSF50939">
    <property type="entry name" value="Sialidases"/>
    <property type="match status" value="1"/>
</dbReference>
<dbReference type="GO" id="GO:0016787">
    <property type="term" value="F:hydrolase activity"/>
    <property type="evidence" value="ECO:0007669"/>
    <property type="project" value="UniProtKB-KW"/>
</dbReference>